<evidence type="ECO:0000313" key="2">
    <source>
        <dbReference type="Proteomes" id="UP000198393"/>
    </source>
</evidence>
<dbReference type="EMBL" id="FZPD01000004">
    <property type="protein sequence ID" value="SNT15586.1"/>
    <property type="molecule type" value="Genomic_DNA"/>
</dbReference>
<dbReference type="RefSeq" id="WP_089357254.1">
    <property type="nucleotide sequence ID" value="NZ_FZPD01000004.1"/>
</dbReference>
<reference evidence="1 2" key="1">
    <citation type="submission" date="2017-06" db="EMBL/GenBank/DDBJ databases">
        <authorList>
            <person name="Kim H.J."/>
            <person name="Triplett B.A."/>
        </authorList>
    </citation>
    <scope>NUCLEOTIDE SEQUENCE [LARGE SCALE GENOMIC DNA]</scope>
    <source>
        <strain evidence="1 2">DSM 19307</strain>
    </source>
</reference>
<proteinExistence type="predicted"/>
<dbReference type="Proteomes" id="UP000198393">
    <property type="component" value="Unassembled WGS sequence"/>
</dbReference>
<evidence type="ECO:0000313" key="1">
    <source>
        <dbReference type="EMBL" id="SNT15586.1"/>
    </source>
</evidence>
<accession>A0A239KAW7</accession>
<dbReference type="AlphaFoldDB" id="A0A239KAW7"/>
<gene>
    <name evidence="1" type="ORF">SAMN05421640_2555</name>
</gene>
<name>A0A239KAW7_EKHLU</name>
<sequence length="520" mass="60472">MKKILIVLLILPLFVFSQRRKDRDTSAVILQPNRIEFEKERDGSEFYVVPGDENGILVAEETLDNARGNGFIWKLHMIDTALSVKWSQDLVIPTDGAIIGYEYFEDKFYLLFNKNRFRSEDLIVYQLSADSPEFITYEITTVFPIEITHFESVGETLLIAGYANFRPVVITYNINDRIPRVVPGFYDNKNEILDLVVDEQSKLFTVILQEKMRNKKYTVRVKTFTSKGDIIQDNLINPGDRKSLLDAASTTFAGGLQYLAGTHSRKSLQYSQGFYLSKFINGQQQFNKYYPFADLNNFFGHMKPKREQRIKNRIERKRAKGKIKKFNYRLLVHEILERDGEYIMIGEAYYPRYNYSSGNSSFSPYNAFTNSFGRTNPYFLGYKYTHAVVLAFDPNCNILWDQTFKIEDIQTYSLEENVVVSASGDRVILMYLEENEIRSKVVERNEIVEGRTFSPVKLAFETDEVKSRDPNVEGLKKWYDKTLFAYGEQSIKNDSGVGGKTHRKVFYINKIQYDLDRQPN</sequence>
<keyword evidence="2" id="KW-1185">Reference proteome</keyword>
<dbReference type="OrthoDB" id="1059469at2"/>
<organism evidence="1 2">
    <name type="scientific">Ekhidna lutea</name>
    <dbReference type="NCBI Taxonomy" id="447679"/>
    <lineage>
        <taxon>Bacteria</taxon>
        <taxon>Pseudomonadati</taxon>
        <taxon>Bacteroidota</taxon>
        <taxon>Cytophagia</taxon>
        <taxon>Cytophagales</taxon>
        <taxon>Reichenbachiellaceae</taxon>
        <taxon>Ekhidna</taxon>
    </lineage>
</organism>
<protein>
    <submittedName>
        <fullName evidence="1">Uncharacterized protein</fullName>
    </submittedName>
</protein>